<evidence type="ECO:0000313" key="12">
    <source>
        <dbReference type="Proteomes" id="UP000280834"/>
    </source>
</evidence>
<evidence type="ECO:0000256" key="5">
    <source>
        <dbReference type="ARBA" id="ARBA00022833"/>
    </source>
</evidence>
<evidence type="ECO:0000256" key="2">
    <source>
        <dbReference type="ARBA" id="ARBA00022490"/>
    </source>
</evidence>
<evidence type="ECO:0000256" key="6">
    <source>
        <dbReference type="ARBA" id="ARBA00022845"/>
    </source>
</evidence>
<comment type="similarity">
    <text evidence="8">Belongs to the nanos family.</text>
</comment>
<keyword evidence="5" id="KW-0862">Zinc</keyword>
<dbReference type="PANTHER" id="PTHR12887">
    <property type="entry name" value="NANOS PROTEIN"/>
    <property type="match status" value="1"/>
</dbReference>
<feature type="signal peptide" evidence="9">
    <location>
        <begin position="1"/>
        <end position="36"/>
    </location>
</feature>
<evidence type="ECO:0000256" key="8">
    <source>
        <dbReference type="PROSITE-ProRule" id="PRU00855"/>
    </source>
</evidence>
<keyword evidence="7 8" id="KW-0694">RNA-binding</keyword>
<evidence type="ECO:0000256" key="1">
    <source>
        <dbReference type="ARBA" id="ARBA00004496"/>
    </source>
</evidence>
<organism evidence="13">
    <name type="scientific">Brugia timori</name>
    <dbReference type="NCBI Taxonomy" id="42155"/>
    <lineage>
        <taxon>Eukaryota</taxon>
        <taxon>Metazoa</taxon>
        <taxon>Ecdysozoa</taxon>
        <taxon>Nematoda</taxon>
        <taxon>Chromadorea</taxon>
        <taxon>Rhabditida</taxon>
        <taxon>Spirurina</taxon>
        <taxon>Spiruromorpha</taxon>
        <taxon>Filarioidea</taxon>
        <taxon>Onchocercidae</taxon>
        <taxon>Brugia</taxon>
    </lineage>
</organism>
<dbReference type="STRING" id="42155.A0A0R3Q552"/>
<dbReference type="GO" id="GO:0003723">
    <property type="term" value="F:RNA binding"/>
    <property type="evidence" value="ECO:0007669"/>
    <property type="project" value="UniProtKB-UniRule"/>
</dbReference>
<keyword evidence="2" id="KW-0963">Cytoplasm</keyword>
<evidence type="ECO:0000256" key="3">
    <source>
        <dbReference type="ARBA" id="ARBA00022723"/>
    </source>
</evidence>
<feature type="domain" description="Nanos-type" evidence="10">
    <location>
        <begin position="284"/>
        <end position="337"/>
    </location>
</feature>
<dbReference type="InterPro" id="IPR008705">
    <property type="entry name" value="Nanos/Xcar2"/>
</dbReference>
<evidence type="ECO:0000256" key="4">
    <source>
        <dbReference type="ARBA" id="ARBA00022771"/>
    </source>
</evidence>
<reference evidence="13" key="1">
    <citation type="submission" date="2017-02" db="UniProtKB">
        <authorList>
            <consortium name="WormBaseParasite"/>
        </authorList>
    </citation>
    <scope>IDENTIFICATION</scope>
</reference>
<dbReference type="AlphaFoldDB" id="A0A0R3Q552"/>
<evidence type="ECO:0000259" key="10">
    <source>
        <dbReference type="PROSITE" id="PS51522"/>
    </source>
</evidence>
<dbReference type="GO" id="GO:0006417">
    <property type="term" value="P:regulation of translation"/>
    <property type="evidence" value="ECO:0007669"/>
    <property type="project" value="UniProtKB-UniRule"/>
</dbReference>
<dbReference type="EMBL" id="UZAG01000490">
    <property type="protein sequence ID" value="VDO08610.1"/>
    <property type="molecule type" value="Genomic_DNA"/>
</dbReference>
<name>A0A0R3Q552_9BILA</name>
<evidence type="ECO:0000313" key="11">
    <source>
        <dbReference type="EMBL" id="VDO08610.1"/>
    </source>
</evidence>
<keyword evidence="12" id="KW-1185">Reference proteome</keyword>
<reference evidence="11 12" key="2">
    <citation type="submission" date="2018-11" db="EMBL/GenBank/DDBJ databases">
        <authorList>
            <consortium name="Pathogen Informatics"/>
        </authorList>
    </citation>
    <scope>NUCLEOTIDE SEQUENCE [LARGE SCALE GENOMIC DNA]</scope>
</reference>
<evidence type="ECO:0000256" key="9">
    <source>
        <dbReference type="SAM" id="SignalP"/>
    </source>
</evidence>
<dbReference type="WBParaSite" id="BTMF_0000144201-mRNA-1">
    <property type="protein sequence ID" value="BTMF_0000144201-mRNA-1"/>
    <property type="gene ID" value="BTMF_0000144201"/>
</dbReference>
<accession>A0A0R3Q552</accession>
<gene>
    <name evidence="11" type="ORF">BTMF_LOCUS784</name>
</gene>
<keyword evidence="3" id="KW-0479">Metal-binding</keyword>
<dbReference type="PROSITE" id="PS51522">
    <property type="entry name" value="ZF_NANOS"/>
    <property type="match status" value="1"/>
</dbReference>
<dbReference type="InterPro" id="IPR038129">
    <property type="entry name" value="Nanos_sf"/>
</dbReference>
<comment type="subcellular location">
    <subcellularLocation>
        <location evidence="1">Cytoplasm</location>
    </subcellularLocation>
</comment>
<dbReference type="Proteomes" id="UP000280834">
    <property type="component" value="Unassembled WGS sequence"/>
</dbReference>
<evidence type="ECO:0000256" key="7">
    <source>
        <dbReference type="ARBA" id="ARBA00022884"/>
    </source>
</evidence>
<dbReference type="GO" id="GO:0008270">
    <property type="term" value="F:zinc ion binding"/>
    <property type="evidence" value="ECO:0007669"/>
    <property type="project" value="UniProtKB-KW"/>
</dbReference>
<protein>
    <submittedName>
        <fullName evidence="13">Nanos-type domain-containing protein</fullName>
    </submittedName>
</protein>
<feature type="chain" id="PRO_5043130544" evidence="9">
    <location>
        <begin position="37"/>
        <end position="355"/>
    </location>
</feature>
<keyword evidence="4 8" id="KW-0863">Zinc-finger</keyword>
<evidence type="ECO:0000313" key="13">
    <source>
        <dbReference type="WBParaSite" id="BTMF_0000144201-mRNA-1"/>
    </source>
</evidence>
<dbReference type="GO" id="GO:0005737">
    <property type="term" value="C:cytoplasm"/>
    <property type="evidence" value="ECO:0007669"/>
    <property type="project" value="UniProtKB-SubCell"/>
</dbReference>
<dbReference type="Gene3D" id="4.10.60.30">
    <property type="entry name" value="Nanos, RNA-binding domain"/>
    <property type="match status" value="1"/>
</dbReference>
<keyword evidence="9" id="KW-0732">Signal</keyword>
<proteinExistence type="inferred from homology"/>
<keyword evidence="6 8" id="KW-0810">Translation regulation</keyword>
<dbReference type="Pfam" id="PF05741">
    <property type="entry name" value="zf-nanos"/>
    <property type="match status" value="1"/>
</dbReference>
<sequence length="355" mass="40342">MLSTWSEAVLQCSGMWELYFALLVVSFCTVACQAQATLPSDHSKLSDIDLTRHLSEVRQAEVTHQDHDVMYVCSSYLFCFLIYFFDNFLHCCSNSWPAGWMARHFKDETRCSVPNFTGTSYDEGATNDEQKNELTILNSTDDYLANLITNPSSVVPLTTYVSNLGVPPSKKSYLDIEESIDNSWLVNEATSTFFNLHADFSTFLEIWKPNVELVNKSEVPQCTTAAVRKLKDVLPNQMTLSVAPSLFRLNSLQNKIVSSNNKKEIAIKWYCVFCFNNARFAYEKCGIILYPKLNGPWRTHVCKDSKGVVICPILAAHVCRHCGATGKFAHTEKYCDLEQKRRNERTKNLSRVSRV</sequence>
<dbReference type="InterPro" id="IPR024161">
    <property type="entry name" value="Znf_nanos-typ"/>
</dbReference>